<dbReference type="Proteomes" id="UP000598775">
    <property type="component" value="Unassembled WGS sequence"/>
</dbReference>
<name>A0A917BA07_9MICO</name>
<dbReference type="RefSeq" id="WP_188679314.1">
    <property type="nucleotide sequence ID" value="NZ_BMGP01000005.1"/>
</dbReference>
<keyword evidence="2" id="KW-1185">Reference proteome</keyword>
<organism evidence="1 2">
    <name type="scientific">Subtercola lobariae</name>
    <dbReference type="NCBI Taxonomy" id="1588641"/>
    <lineage>
        <taxon>Bacteria</taxon>
        <taxon>Bacillati</taxon>
        <taxon>Actinomycetota</taxon>
        <taxon>Actinomycetes</taxon>
        <taxon>Micrococcales</taxon>
        <taxon>Microbacteriaceae</taxon>
        <taxon>Subtercola</taxon>
    </lineage>
</organism>
<accession>A0A917BA07</accession>
<evidence type="ECO:0000313" key="1">
    <source>
        <dbReference type="EMBL" id="GGF33676.1"/>
    </source>
</evidence>
<dbReference type="AlphaFoldDB" id="A0A917BA07"/>
<evidence type="ECO:0000313" key="2">
    <source>
        <dbReference type="Proteomes" id="UP000598775"/>
    </source>
</evidence>
<proteinExistence type="predicted"/>
<comment type="caution">
    <text evidence="1">The sequence shown here is derived from an EMBL/GenBank/DDBJ whole genome shotgun (WGS) entry which is preliminary data.</text>
</comment>
<gene>
    <name evidence="1" type="ORF">GCM10011399_28540</name>
</gene>
<sequence>MPYGPFETLAETRAAALYERLRGSDALVLACAEAGVRLGRFDKRVVEELGQLESETVWVLASIIRRAGAVGS</sequence>
<protein>
    <submittedName>
        <fullName evidence="1">Uncharacterized protein</fullName>
    </submittedName>
</protein>
<reference evidence="1 2" key="1">
    <citation type="journal article" date="2014" name="Int. J. Syst. Evol. Microbiol.">
        <title>Complete genome sequence of Corynebacterium casei LMG S-19264T (=DSM 44701T), isolated from a smear-ripened cheese.</title>
        <authorList>
            <consortium name="US DOE Joint Genome Institute (JGI-PGF)"/>
            <person name="Walter F."/>
            <person name="Albersmeier A."/>
            <person name="Kalinowski J."/>
            <person name="Ruckert C."/>
        </authorList>
    </citation>
    <scope>NUCLEOTIDE SEQUENCE [LARGE SCALE GENOMIC DNA]</scope>
    <source>
        <strain evidence="1 2">CGMCC 1.12976</strain>
    </source>
</reference>
<dbReference type="EMBL" id="BMGP01000005">
    <property type="protein sequence ID" value="GGF33676.1"/>
    <property type="molecule type" value="Genomic_DNA"/>
</dbReference>